<comment type="subcellular location">
    <subcellularLocation>
        <location evidence="1">Membrane</location>
    </subcellularLocation>
</comment>
<dbReference type="PANTHER" id="PTHR46182">
    <property type="entry name" value="FI19480P1"/>
    <property type="match status" value="1"/>
</dbReference>
<sequence length="520" mass="58072">MESIYHKSISRIFTWTLIVITAIAHVSGHTILEEYTCGQSDIEYGVTLRDGTLSGIFRDQGYVKNMQECIHKCCMSKQCDVAMMTGKKCFGVHCHNGTSCETVPSDDQDLDMQIAHVTSKGINNLVTAQSNDSTRFDPDAKCPHNEVLYNVKLKAGLHAGKFTDIGKVKSIMTCVRYCCESKIECDLAFMLKDRCYLLKCFSEDRCQALPARGEDFSFNQKMAFVAPWLFEKNKKIVNVPSGHSPHHLQCIQSKLYKDSQLLAGPRAGHYADVGPVSNVHTCTRLCCEDSTCDVAYMFGKNCFMVSCYDEKGCRVVSSKPHEGMSEDKASKNSQIHKTMQYIVKRRFGVAVREDGKHVKITKPGENTCRLDGKIHKKAVLKAGMLSGKLTLQNKVHDMKTCIKRCCTQKNCHVAMMMSDTCYSVYCTNPDYCTLKDAPVEALHKNPTLAFVRRGDISFAPESRSTIKNPLKPAVQNPFDSLKLLPGFPKLQLGLETPVETATYASPVINGEEEMGVQEQH</sequence>
<feature type="domain" description="Seven cysteines N-terminal" evidence="6">
    <location>
        <begin position="245"/>
        <end position="327"/>
    </location>
</feature>
<dbReference type="GO" id="GO:0001764">
    <property type="term" value="P:neuron migration"/>
    <property type="evidence" value="ECO:0007669"/>
    <property type="project" value="TreeGrafter"/>
</dbReference>
<dbReference type="SMART" id="SM00765">
    <property type="entry name" value="MANEC"/>
    <property type="match status" value="2"/>
</dbReference>
<accession>A0A6P8I2J1</accession>
<dbReference type="OrthoDB" id="536372at2759"/>
<dbReference type="KEGG" id="aten:116295412"/>
<reference evidence="8" key="1">
    <citation type="submission" date="2025-08" db="UniProtKB">
        <authorList>
            <consortium name="RefSeq"/>
        </authorList>
    </citation>
    <scope>IDENTIFICATION</scope>
    <source>
        <tissue evidence="8">Tentacle</tissue>
    </source>
</reference>
<dbReference type="Pfam" id="PF23597">
    <property type="entry name" value="KIAA0319_N"/>
    <property type="match status" value="4"/>
</dbReference>
<dbReference type="Proteomes" id="UP000515163">
    <property type="component" value="Unplaced"/>
</dbReference>
<dbReference type="InterPro" id="IPR013980">
    <property type="entry name" value="MANSC_dom"/>
</dbReference>
<dbReference type="RefSeq" id="XP_031559070.1">
    <property type="nucleotide sequence ID" value="XM_031703210.1"/>
</dbReference>
<dbReference type="PANTHER" id="PTHR46182:SF2">
    <property type="entry name" value="FI19480P1"/>
    <property type="match status" value="1"/>
</dbReference>
<organism evidence="7 8">
    <name type="scientific">Actinia tenebrosa</name>
    <name type="common">Australian red waratah sea anemone</name>
    <dbReference type="NCBI Taxonomy" id="6105"/>
    <lineage>
        <taxon>Eukaryota</taxon>
        <taxon>Metazoa</taxon>
        <taxon>Cnidaria</taxon>
        <taxon>Anthozoa</taxon>
        <taxon>Hexacorallia</taxon>
        <taxon>Actiniaria</taxon>
        <taxon>Actiniidae</taxon>
        <taxon>Actinia</taxon>
    </lineage>
</organism>
<keyword evidence="3" id="KW-0472">Membrane</keyword>
<proteinExistence type="predicted"/>
<dbReference type="InterPro" id="IPR011106">
    <property type="entry name" value="MANSC_N"/>
</dbReference>
<dbReference type="InterPro" id="IPR029865">
    <property type="entry name" value="KIAA0319-like"/>
</dbReference>
<feature type="domain" description="Seven cysteines N-terminal" evidence="6">
    <location>
        <begin position="137"/>
        <end position="217"/>
    </location>
</feature>
<feature type="signal peptide" evidence="5">
    <location>
        <begin position="1"/>
        <end position="28"/>
    </location>
</feature>
<evidence type="ECO:0000256" key="1">
    <source>
        <dbReference type="ARBA" id="ARBA00004370"/>
    </source>
</evidence>
<dbReference type="GO" id="GO:0031410">
    <property type="term" value="C:cytoplasmic vesicle"/>
    <property type="evidence" value="ECO:0007669"/>
    <property type="project" value="TreeGrafter"/>
</dbReference>
<gene>
    <name evidence="8" type="primary">LOC116295412</name>
</gene>
<keyword evidence="2 5" id="KW-0732">Signal</keyword>
<dbReference type="AlphaFoldDB" id="A0A6P8I2J1"/>
<evidence type="ECO:0000256" key="4">
    <source>
        <dbReference type="ARBA" id="ARBA00023180"/>
    </source>
</evidence>
<evidence type="ECO:0000259" key="6">
    <source>
        <dbReference type="SMART" id="SM00765"/>
    </source>
</evidence>
<keyword evidence="4" id="KW-0325">Glycoprotein</keyword>
<evidence type="ECO:0000313" key="7">
    <source>
        <dbReference type="Proteomes" id="UP000515163"/>
    </source>
</evidence>
<protein>
    <submittedName>
        <fullName evidence="8">Uncharacterized protein LOC116295412</fullName>
    </submittedName>
</protein>
<keyword evidence="7" id="KW-1185">Reference proteome</keyword>
<name>A0A6P8I2J1_ACTTE</name>
<feature type="chain" id="PRO_5028295170" evidence="5">
    <location>
        <begin position="29"/>
        <end position="520"/>
    </location>
</feature>
<evidence type="ECO:0000313" key="8">
    <source>
        <dbReference type="RefSeq" id="XP_031559070.1"/>
    </source>
</evidence>
<dbReference type="GO" id="GO:0016020">
    <property type="term" value="C:membrane"/>
    <property type="evidence" value="ECO:0007669"/>
    <property type="project" value="UniProtKB-SubCell"/>
</dbReference>
<dbReference type="GeneID" id="116295412"/>
<evidence type="ECO:0000256" key="3">
    <source>
        <dbReference type="ARBA" id="ARBA00023136"/>
    </source>
</evidence>
<dbReference type="InParanoid" id="A0A6P8I2J1"/>
<evidence type="ECO:0000256" key="2">
    <source>
        <dbReference type="ARBA" id="ARBA00022729"/>
    </source>
</evidence>
<evidence type="ECO:0000256" key="5">
    <source>
        <dbReference type="SAM" id="SignalP"/>
    </source>
</evidence>